<dbReference type="EMBL" id="ML179178">
    <property type="protein sequence ID" value="THU96387.1"/>
    <property type="molecule type" value="Genomic_DNA"/>
</dbReference>
<reference evidence="12 13" key="1">
    <citation type="journal article" date="2019" name="Nat. Ecol. Evol.">
        <title>Megaphylogeny resolves global patterns of mushroom evolution.</title>
        <authorList>
            <person name="Varga T."/>
            <person name="Krizsan K."/>
            <person name="Foldi C."/>
            <person name="Dima B."/>
            <person name="Sanchez-Garcia M."/>
            <person name="Sanchez-Ramirez S."/>
            <person name="Szollosi G.J."/>
            <person name="Szarkandi J.G."/>
            <person name="Papp V."/>
            <person name="Albert L."/>
            <person name="Andreopoulos W."/>
            <person name="Angelini C."/>
            <person name="Antonin V."/>
            <person name="Barry K.W."/>
            <person name="Bougher N.L."/>
            <person name="Buchanan P."/>
            <person name="Buyck B."/>
            <person name="Bense V."/>
            <person name="Catcheside P."/>
            <person name="Chovatia M."/>
            <person name="Cooper J."/>
            <person name="Damon W."/>
            <person name="Desjardin D."/>
            <person name="Finy P."/>
            <person name="Geml J."/>
            <person name="Haridas S."/>
            <person name="Hughes K."/>
            <person name="Justo A."/>
            <person name="Karasinski D."/>
            <person name="Kautmanova I."/>
            <person name="Kiss B."/>
            <person name="Kocsube S."/>
            <person name="Kotiranta H."/>
            <person name="LaButti K.M."/>
            <person name="Lechner B.E."/>
            <person name="Liimatainen K."/>
            <person name="Lipzen A."/>
            <person name="Lukacs Z."/>
            <person name="Mihaltcheva S."/>
            <person name="Morgado L.N."/>
            <person name="Niskanen T."/>
            <person name="Noordeloos M.E."/>
            <person name="Ohm R.A."/>
            <person name="Ortiz-Santana B."/>
            <person name="Ovrebo C."/>
            <person name="Racz N."/>
            <person name="Riley R."/>
            <person name="Savchenko A."/>
            <person name="Shiryaev A."/>
            <person name="Soop K."/>
            <person name="Spirin V."/>
            <person name="Szebenyi C."/>
            <person name="Tomsovsky M."/>
            <person name="Tulloss R.E."/>
            <person name="Uehling J."/>
            <person name="Grigoriev I.V."/>
            <person name="Vagvolgyi C."/>
            <person name="Papp T."/>
            <person name="Martin F.M."/>
            <person name="Miettinen O."/>
            <person name="Hibbett D.S."/>
            <person name="Nagy L.G."/>
        </authorList>
    </citation>
    <scope>NUCLEOTIDE SEQUENCE [LARGE SCALE GENOMIC DNA]</scope>
    <source>
        <strain evidence="12 13">CBS 962.96</strain>
    </source>
</reference>
<comment type="subcellular location">
    <subcellularLocation>
        <location evidence="1">Membrane</location>
        <topology evidence="1">Multi-pass membrane protein</topology>
    </subcellularLocation>
</comment>
<evidence type="ECO:0000256" key="6">
    <source>
        <dbReference type="ARBA" id="ARBA00023139"/>
    </source>
</evidence>
<sequence>YLWTRTAGSLAITGAAAPFFITFVVVLLLRWLDVIYPTLPFELLTVPICIFVALNMFTHHYSVFTIPHGCGRSTTVQNKMVSGDERTGRLNITRAEITMCRKCGQMRPERAHHCRICNRCVRKKYDHHWMNQYVGVYDERRHFVMFMMYLCLSTALYVLLGYQQFLNALGLSFQILWPYHVPVIAYLLTFILSCILCFAVGIMLIVALWSVMKGETSVEAQDHEIYRKVALNRGEAFINSYDLGKTQNLKLFFNIGEGGYPIYTLFIPYLTIH</sequence>
<evidence type="ECO:0000256" key="8">
    <source>
        <dbReference type="ARBA" id="ARBA00023315"/>
    </source>
</evidence>
<keyword evidence="13" id="KW-1185">Reference proteome</keyword>
<keyword evidence="7" id="KW-0449">Lipoprotein</keyword>
<feature type="transmembrane region" description="Helical" evidence="10">
    <location>
        <begin position="35"/>
        <end position="57"/>
    </location>
</feature>
<evidence type="ECO:0000313" key="13">
    <source>
        <dbReference type="Proteomes" id="UP000297245"/>
    </source>
</evidence>
<evidence type="ECO:0000256" key="10">
    <source>
        <dbReference type="RuleBase" id="RU079119"/>
    </source>
</evidence>
<feature type="transmembrane region" description="Helical" evidence="10">
    <location>
        <begin position="143"/>
        <end position="163"/>
    </location>
</feature>
<evidence type="ECO:0000259" key="11">
    <source>
        <dbReference type="Pfam" id="PF01529"/>
    </source>
</evidence>
<dbReference type="PANTHER" id="PTHR12246">
    <property type="entry name" value="PALMITOYLTRANSFERASE ZDHHC16"/>
    <property type="match status" value="1"/>
</dbReference>
<evidence type="ECO:0000256" key="1">
    <source>
        <dbReference type="ARBA" id="ARBA00004141"/>
    </source>
</evidence>
<keyword evidence="3 10" id="KW-0812">Transmembrane</keyword>
<keyword evidence="2 10" id="KW-0808">Transferase</keyword>
<protein>
    <recommendedName>
        <fullName evidence="10">Palmitoyltransferase</fullName>
        <ecNumber evidence="10">2.3.1.225</ecNumber>
    </recommendedName>
</protein>
<keyword evidence="5 10" id="KW-0472">Membrane</keyword>
<evidence type="ECO:0000256" key="7">
    <source>
        <dbReference type="ARBA" id="ARBA00023288"/>
    </source>
</evidence>
<comment type="catalytic activity">
    <reaction evidence="9 10">
        <text>L-cysteinyl-[protein] + hexadecanoyl-CoA = S-hexadecanoyl-L-cysteinyl-[protein] + CoA</text>
        <dbReference type="Rhea" id="RHEA:36683"/>
        <dbReference type="Rhea" id="RHEA-COMP:10131"/>
        <dbReference type="Rhea" id="RHEA-COMP:11032"/>
        <dbReference type="ChEBI" id="CHEBI:29950"/>
        <dbReference type="ChEBI" id="CHEBI:57287"/>
        <dbReference type="ChEBI" id="CHEBI:57379"/>
        <dbReference type="ChEBI" id="CHEBI:74151"/>
        <dbReference type="EC" id="2.3.1.225"/>
    </reaction>
</comment>
<dbReference type="InterPro" id="IPR001594">
    <property type="entry name" value="Palmitoyltrfase_DHHC"/>
</dbReference>
<dbReference type="GO" id="GO:0016020">
    <property type="term" value="C:membrane"/>
    <property type="evidence" value="ECO:0007669"/>
    <property type="project" value="UniProtKB-SubCell"/>
</dbReference>
<evidence type="ECO:0000256" key="9">
    <source>
        <dbReference type="ARBA" id="ARBA00048048"/>
    </source>
</evidence>
<accession>A0A4S8M2Q3</accession>
<evidence type="ECO:0000313" key="12">
    <source>
        <dbReference type="EMBL" id="THU96387.1"/>
    </source>
</evidence>
<keyword evidence="8 10" id="KW-0012">Acyltransferase</keyword>
<feature type="non-terminal residue" evidence="12">
    <location>
        <position position="1"/>
    </location>
</feature>
<feature type="transmembrane region" description="Helical" evidence="10">
    <location>
        <begin position="7"/>
        <end position="29"/>
    </location>
</feature>
<dbReference type="GO" id="GO:0019706">
    <property type="term" value="F:protein-cysteine S-palmitoyltransferase activity"/>
    <property type="evidence" value="ECO:0007669"/>
    <property type="project" value="UniProtKB-EC"/>
</dbReference>
<dbReference type="InterPro" id="IPR039859">
    <property type="entry name" value="PFA4/ZDH16/20/ERF2-like"/>
</dbReference>
<proteinExistence type="inferred from homology"/>
<keyword evidence="6" id="KW-0564">Palmitate</keyword>
<feature type="domain" description="Palmitoyltransferase DHHC" evidence="11">
    <location>
        <begin position="97"/>
        <end position="221"/>
    </location>
</feature>
<evidence type="ECO:0000256" key="2">
    <source>
        <dbReference type="ARBA" id="ARBA00022679"/>
    </source>
</evidence>
<dbReference type="OrthoDB" id="9909019at2759"/>
<comment type="similarity">
    <text evidence="10">Belongs to the DHHC palmitoyltransferase family.</text>
</comment>
<dbReference type="Pfam" id="PF01529">
    <property type="entry name" value="DHHC"/>
    <property type="match status" value="1"/>
</dbReference>
<gene>
    <name evidence="12" type="ORF">K435DRAFT_892742</name>
</gene>
<evidence type="ECO:0000256" key="5">
    <source>
        <dbReference type="ARBA" id="ARBA00023136"/>
    </source>
</evidence>
<dbReference type="PROSITE" id="PS50216">
    <property type="entry name" value="DHHC"/>
    <property type="match status" value="1"/>
</dbReference>
<comment type="domain">
    <text evidence="10">The DHHC domain is required for palmitoyltransferase activity.</text>
</comment>
<feature type="transmembrane region" description="Helical" evidence="10">
    <location>
        <begin position="183"/>
        <end position="209"/>
    </location>
</feature>
<organism evidence="12 13">
    <name type="scientific">Dendrothele bispora (strain CBS 962.96)</name>
    <dbReference type="NCBI Taxonomy" id="1314807"/>
    <lineage>
        <taxon>Eukaryota</taxon>
        <taxon>Fungi</taxon>
        <taxon>Dikarya</taxon>
        <taxon>Basidiomycota</taxon>
        <taxon>Agaricomycotina</taxon>
        <taxon>Agaricomycetes</taxon>
        <taxon>Agaricomycetidae</taxon>
        <taxon>Agaricales</taxon>
        <taxon>Agaricales incertae sedis</taxon>
        <taxon>Dendrothele</taxon>
    </lineage>
</organism>
<dbReference type="EC" id="2.3.1.225" evidence="10"/>
<name>A0A4S8M2Q3_DENBC</name>
<evidence type="ECO:0000256" key="4">
    <source>
        <dbReference type="ARBA" id="ARBA00022989"/>
    </source>
</evidence>
<keyword evidence="4 10" id="KW-1133">Transmembrane helix</keyword>
<dbReference type="Proteomes" id="UP000297245">
    <property type="component" value="Unassembled WGS sequence"/>
</dbReference>
<dbReference type="AlphaFoldDB" id="A0A4S8M2Q3"/>
<evidence type="ECO:0000256" key="3">
    <source>
        <dbReference type="ARBA" id="ARBA00022692"/>
    </source>
</evidence>